<dbReference type="InterPro" id="IPR016035">
    <property type="entry name" value="Acyl_Trfase/lysoPLipase"/>
</dbReference>
<sequence>MRKPIVFMFSGQGSQYYQMGKEMYLHDSTFRYWMQKLDEIVYSIIQKSIVDMLYTQVKNKNESFDRVLFTSPAIFMVEYSITQCLINKAIKPDYILGASLGEFVSMAISGVLSVEEVIKLVIKQAMDIENYCVNGSMLAILHDSKLYLERSDIFTNSELVSINYDSHFVISGETSRIKKIQKQLNGSGVATYKLPVSHAFHSALINEAGPSSIKYLENIVYKKPNFPIGSCLYGKIISSVHKTYLWEVIRKPINFHDAFKCFEEKENCIYIDLGPSGTMANFAKNNLRENTKSEIYSIISPFGNCINNLNKVIDVIRKQSIIQEERRMNMLAFVFPGQGSQKKGMGDNLFDEFKELVEKADEILGYSIKELCLEDPNEKLSDTRYTQPAIYVVSALSYLKRIKELGKKPDFVAGHSLGEYTALFTAGAFDFETGLKLVKKRGELMSSVVGGGMASVIGLDEEKVRSILKSNNLDTIDIANYNSPYQIVISGPKEDINKSKAIFEEIKTLRMFVILNVSGAFHSRYMNGIRKEFEQLLNSISFNKLSIPVISNVYAREYEEEKIKDTLLMQINNSVKWTESICYLRGKGEMEFEEIGPGRVLRGLIRRIEREAEPLIIVDKPINNYENDKDRVIKNHIFEAICESAKTINFKLNEHSFLLTDKLKDLGMEYIEQAELMDLTLENLSWEIPRVDLYGAKDIGGLVDAIYRKKQ</sequence>
<evidence type="ECO:0000259" key="5">
    <source>
        <dbReference type="SMART" id="SM00827"/>
    </source>
</evidence>
<dbReference type="Proteomes" id="UP001193748">
    <property type="component" value="Unassembled WGS sequence"/>
</dbReference>
<evidence type="ECO:0000313" key="6">
    <source>
        <dbReference type="EMBL" id="NRT86786.1"/>
    </source>
</evidence>
<evidence type="ECO:0000256" key="3">
    <source>
        <dbReference type="ARBA" id="ARBA00023315"/>
    </source>
</evidence>
<proteinExistence type="predicted"/>
<dbReference type="EC" id="2.3.1.39" evidence="1"/>
<reference evidence="6" key="2">
    <citation type="journal article" date="2022" name="Nat. Biotechnol.">
        <title>Carbon-negative production of acetone and isopropanol by gas fermentation at industrial pilot scale.</title>
        <authorList>
            <person name="Liew F.E."/>
            <person name="Nogle R."/>
            <person name="Abdalla T."/>
            <person name="Rasor B.J."/>
            <person name="Canter C."/>
            <person name="Jensen R.O."/>
            <person name="Wang L."/>
            <person name="Strutz J."/>
            <person name="Chirania P."/>
            <person name="De Tissera S."/>
            <person name="Mueller A.P."/>
            <person name="Ruan Z."/>
            <person name="Gao A."/>
            <person name="Tran L."/>
            <person name="Engle N.L."/>
            <person name="Bromley J.C."/>
            <person name="Daniell J."/>
            <person name="Conrado R."/>
            <person name="Tschaplinski T.J."/>
            <person name="Giannone R.J."/>
            <person name="Hettich R.L."/>
            <person name="Karim A.S."/>
            <person name="Simpson S.D."/>
            <person name="Brown S.D."/>
            <person name="Leang C."/>
            <person name="Jewett M.C."/>
            <person name="Kopke M."/>
        </authorList>
    </citation>
    <scope>NUCLEOTIDE SEQUENCE</scope>
    <source>
        <strain evidence="6">DJ080</strain>
    </source>
</reference>
<comment type="catalytic activity">
    <reaction evidence="4">
        <text>holo-[ACP] + malonyl-CoA = malonyl-[ACP] + CoA</text>
        <dbReference type="Rhea" id="RHEA:41792"/>
        <dbReference type="Rhea" id="RHEA-COMP:9623"/>
        <dbReference type="Rhea" id="RHEA-COMP:9685"/>
        <dbReference type="ChEBI" id="CHEBI:57287"/>
        <dbReference type="ChEBI" id="CHEBI:57384"/>
        <dbReference type="ChEBI" id="CHEBI:64479"/>
        <dbReference type="ChEBI" id="CHEBI:78449"/>
        <dbReference type="EC" id="2.3.1.39"/>
    </reaction>
</comment>
<dbReference type="InterPro" id="IPR036736">
    <property type="entry name" value="ACP-like_sf"/>
</dbReference>
<dbReference type="Pfam" id="PF00698">
    <property type="entry name" value="Acyl_transf_1"/>
    <property type="match status" value="2"/>
</dbReference>
<dbReference type="SMART" id="SM00827">
    <property type="entry name" value="PKS_AT"/>
    <property type="match status" value="2"/>
</dbReference>
<organism evidence="6 7">
    <name type="scientific">Clostridium beijerinckii</name>
    <name type="common">Clostridium MP</name>
    <dbReference type="NCBI Taxonomy" id="1520"/>
    <lineage>
        <taxon>Bacteria</taxon>
        <taxon>Bacillati</taxon>
        <taxon>Bacillota</taxon>
        <taxon>Clostridia</taxon>
        <taxon>Eubacteriales</taxon>
        <taxon>Clostridiaceae</taxon>
        <taxon>Clostridium</taxon>
    </lineage>
</organism>
<dbReference type="InterPro" id="IPR001227">
    <property type="entry name" value="Ac_transferase_dom_sf"/>
</dbReference>
<evidence type="ECO:0000256" key="2">
    <source>
        <dbReference type="ARBA" id="ARBA00022679"/>
    </source>
</evidence>
<dbReference type="InterPro" id="IPR014043">
    <property type="entry name" value="Acyl_transferase_dom"/>
</dbReference>
<dbReference type="InterPro" id="IPR016036">
    <property type="entry name" value="Malonyl_transacylase_ACP-bd"/>
</dbReference>
<dbReference type="InterPro" id="IPR050858">
    <property type="entry name" value="Mal-CoA-ACP_Trans/PKS_FabD"/>
</dbReference>
<dbReference type="GO" id="GO:0005829">
    <property type="term" value="C:cytosol"/>
    <property type="evidence" value="ECO:0007669"/>
    <property type="project" value="TreeGrafter"/>
</dbReference>
<feature type="domain" description="Malonyl-CoA:ACP transacylase (MAT)" evidence="5">
    <location>
        <begin position="334"/>
        <end position="616"/>
    </location>
</feature>
<dbReference type="PANTHER" id="PTHR42681:SF1">
    <property type="entry name" value="MALONYL-COA-ACYL CARRIER PROTEIN TRANSACYLASE, MITOCHONDRIAL"/>
    <property type="match status" value="1"/>
</dbReference>
<gene>
    <name evidence="6" type="ORF">B0H41_000465</name>
</gene>
<dbReference type="Gene3D" id="3.30.70.250">
    <property type="entry name" value="Malonyl-CoA ACP transacylase, ACP-binding"/>
    <property type="match status" value="2"/>
</dbReference>
<dbReference type="GO" id="GO:0006633">
    <property type="term" value="P:fatty acid biosynthetic process"/>
    <property type="evidence" value="ECO:0007669"/>
    <property type="project" value="TreeGrafter"/>
</dbReference>
<name>A0AAX0AV43_CLOBE</name>
<dbReference type="Gene3D" id="1.10.1200.10">
    <property type="entry name" value="ACP-like"/>
    <property type="match status" value="1"/>
</dbReference>
<dbReference type="RefSeq" id="WP_173710145.1">
    <property type="nucleotide sequence ID" value="NZ_JABSWW010000001.1"/>
</dbReference>
<protein>
    <recommendedName>
        <fullName evidence="1">[acyl-carrier-protein] S-malonyltransferase</fullName>
        <ecNumber evidence="1">2.3.1.39</ecNumber>
    </recommendedName>
</protein>
<reference evidence="6" key="1">
    <citation type="submission" date="2020-05" db="EMBL/GenBank/DDBJ databases">
        <authorList>
            <person name="Brown S."/>
            <person name="Huntemann M."/>
            <person name="Clum A."/>
            <person name="Spunde A."/>
            <person name="Palaniappan K."/>
            <person name="Ritter S."/>
            <person name="Mikhailova N."/>
            <person name="Chen I.-M."/>
            <person name="Stamatis D."/>
            <person name="Reddy T."/>
            <person name="O'Malley R."/>
            <person name="Daum C."/>
            <person name="Shapiro N."/>
            <person name="Ivanova N."/>
            <person name="Kyrpides N."/>
            <person name="Woyke T."/>
        </authorList>
    </citation>
    <scope>NUCLEOTIDE SEQUENCE</scope>
    <source>
        <strain evidence="6">DJ080</strain>
    </source>
</reference>
<keyword evidence="3" id="KW-0012">Acyltransferase</keyword>
<dbReference type="InterPro" id="IPR004410">
    <property type="entry name" value="Malonyl_CoA-ACP_transAc_FabD"/>
</dbReference>
<evidence type="ECO:0000313" key="7">
    <source>
        <dbReference type="Proteomes" id="UP001193748"/>
    </source>
</evidence>
<feature type="domain" description="Malonyl-CoA:ACP transacylase (MAT)" evidence="5">
    <location>
        <begin position="8"/>
        <end position="305"/>
    </location>
</feature>
<dbReference type="NCBIfam" id="TIGR00128">
    <property type="entry name" value="fabD"/>
    <property type="match status" value="1"/>
</dbReference>
<dbReference type="GO" id="GO:0004314">
    <property type="term" value="F:[acyl-carrier-protein] S-malonyltransferase activity"/>
    <property type="evidence" value="ECO:0007669"/>
    <property type="project" value="UniProtKB-EC"/>
</dbReference>
<evidence type="ECO:0000256" key="4">
    <source>
        <dbReference type="ARBA" id="ARBA00048462"/>
    </source>
</evidence>
<keyword evidence="2" id="KW-0808">Transferase</keyword>
<comment type="caution">
    <text evidence="6">The sequence shown here is derived from an EMBL/GenBank/DDBJ whole genome shotgun (WGS) entry which is preliminary data.</text>
</comment>
<evidence type="ECO:0000256" key="1">
    <source>
        <dbReference type="ARBA" id="ARBA00013258"/>
    </source>
</evidence>
<dbReference type="Gene3D" id="3.40.366.10">
    <property type="entry name" value="Malonyl-Coenzyme A Acyl Carrier Protein, domain 2"/>
    <property type="match status" value="2"/>
</dbReference>
<dbReference type="AlphaFoldDB" id="A0AAX0AV43"/>
<dbReference type="PANTHER" id="PTHR42681">
    <property type="entry name" value="MALONYL-COA-ACYL CARRIER PROTEIN TRANSACYLASE, MITOCHONDRIAL"/>
    <property type="match status" value="1"/>
</dbReference>
<dbReference type="SUPFAM" id="SSF52151">
    <property type="entry name" value="FabD/lysophospholipase-like"/>
    <property type="match status" value="2"/>
</dbReference>
<accession>A0AAX0AV43</accession>
<dbReference type="EMBL" id="JABSWW010000001">
    <property type="protein sequence ID" value="NRT86786.1"/>
    <property type="molecule type" value="Genomic_DNA"/>
</dbReference>
<dbReference type="SUPFAM" id="SSF55048">
    <property type="entry name" value="Probable ACP-binding domain of malonyl-CoA ACP transacylase"/>
    <property type="match status" value="1"/>
</dbReference>